<keyword evidence="4" id="KW-1185">Reference proteome</keyword>
<protein>
    <submittedName>
        <fullName evidence="3">Lamin Tail Domain</fullName>
    </submittedName>
</protein>
<dbReference type="Pfam" id="PF13287">
    <property type="entry name" value="Fn3_assoc"/>
    <property type="match status" value="1"/>
</dbReference>
<evidence type="ECO:0000313" key="4">
    <source>
        <dbReference type="Proteomes" id="UP000182624"/>
    </source>
</evidence>
<organism evidence="3 4">
    <name type="scientific">Butyrivibrio proteoclasticus</name>
    <dbReference type="NCBI Taxonomy" id="43305"/>
    <lineage>
        <taxon>Bacteria</taxon>
        <taxon>Bacillati</taxon>
        <taxon>Bacillota</taxon>
        <taxon>Clostridia</taxon>
        <taxon>Lachnospirales</taxon>
        <taxon>Lachnospiraceae</taxon>
        <taxon>Butyrivibrio</taxon>
    </lineage>
</organism>
<evidence type="ECO:0000256" key="1">
    <source>
        <dbReference type="SAM" id="Phobius"/>
    </source>
</evidence>
<dbReference type="SUPFAM" id="SSF74853">
    <property type="entry name" value="Lamin A/C globular tail domain"/>
    <property type="match status" value="1"/>
</dbReference>
<proteinExistence type="predicted"/>
<dbReference type="InterPro" id="IPR036415">
    <property type="entry name" value="Lamin_tail_dom_sf"/>
</dbReference>
<gene>
    <name evidence="3" type="ORF">SAMN04487928_11825</name>
</gene>
<dbReference type="Proteomes" id="UP000182624">
    <property type="component" value="Unassembled WGS sequence"/>
</dbReference>
<dbReference type="PROSITE" id="PS51841">
    <property type="entry name" value="LTD"/>
    <property type="match status" value="1"/>
</dbReference>
<feature type="transmembrane region" description="Helical" evidence="1">
    <location>
        <begin position="7"/>
        <end position="25"/>
    </location>
</feature>
<dbReference type="InterPro" id="IPR026876">
    <property type="entry name" value="Fn3_assoc_repeat"/>
</dbReference>
<keyword evidence="1" id="KW-0472">Membrane</keyword>
<feature type="domain" description="LTD" evidence="2">
    <location>
        <begin position="31"/>
        <end position="150"/>
    </location>
</feature>
<keyword evidence="1" id="KW-0812">Transmembrane</keyword>
<dbReference type="RefSeq" id="WP_074889031.1">
    <property type="nucleotide sequence ID" value="NZ_FOXO01000018.1"/>
</dbReference>
<accession>A0A1I5VMT9</accession>
<dbReference type="InterPro" id="IPR014867">
    <property type="entry name" value="Spore_coat_CotH_CotH2/3/7"/>
</dbReference>
<dbReference type="AlphaFoldDB" id="A0A1I5VMT9"/>
<keyword evidence="1" id="KW-1133">Transmembrane helix</keyword>
<evidence type="ECO:0000313" key="3">
    <source>
        <dbReference type="EMBL" id="SFQ08888.1"/>
    </source>
</evidence>
<dbReference type="Pfam" id="PF08757">
    <property type="entry name" value="CotH"/>
    <property type="match status" value="1"/>
</dbReference>
<dbReference type="InterPro" id="IPR001322">
    <property type="entry name" value="Lamin_tail_dom"/>
</dbReference>
<reference evidence="4" key="1">
    <citation type="submission" date="2016-10" db="EMBL/GenBank/DDBJ databases">
        <authorList>
            <person name="Varghese N."/>
            <person name="Submissions S."/>
        </authorList>
    </citation>
    <scope>NUCLEOTIDE SEQUENCE [LARGE SCALE GENOMIC DNA]</scope>
    <source>
        <strain evidence="4">P18</strain>
    </source>
</reference>
<dbReference type="OrthoDB" id="9806464at2"/>
<evidence type="ECO:0000259" key="2">
    <source>
        <dbReference type="PROSITE" id="PS51841"/>
    </source>
</evidence>
<dbReference type="EMBL" id="FOXO01000018">
    <property type="protein sequence ID" value="SFQ08888.1"/>
    <property type="molecule type" value="Genomic_DNA"/>
</dbReference>
<name>A0A1I5VMT9_9FIRM</name>
<sequence>MSKKKSQLIFIIGILLAVVLIIFVSKDRDENHPKIIISEICAGNSTAAYDDNGDYGADYIELYNCSDVDINLAGYGLSDNSKKLSKFVFPDILIPAGQCIIVWCSANGDDSLAYREDYVPVDLHCSEFKLSNGEMCILTDMSGAVVSSVAVSEDLAKNMSLAISKNNMLEYKVSDPSPYYVEDEVNNAEIATISEPLFSVSGGWYTEGFELELFSDEGEIYYTLDGSDPDENSTKYCGAIEINNRSEEPNIYSAIDGISSENEWHPDYPVDKCTVVKAVAISETGSSRITSETYFVGLDEEDYEGISLISLSVSPEDFFGYDNGIYVFGRVRELFEKKYDLSTYSGDSTAFYNYSKKGRGWEREVNLEFFSSDHEKVYEKTAGIRIHGGWTRQQNQKNFQIYAREEYDGAASFDYDFFGNGNEYDKLMLRAGGSTDTFVTKIRDVFCQSLVENRDVGTQRAIPCAVFLNCEYWGLYNLQETIGTSYIEEYYGVKTDNTIIIKNGETRTDNLEDVALYDEMVSFVSRNDMSIEENYRKVEQMIDIQSLIDYYSIEIYLGNGDTIENNYAVWRSRNYGDGEYEDCKWRWLLFDLDDTCNMNIGCNTPDIDSFMTGNYYDVNPLDGDELFSSLIKNDEFKERFISSFIEIAETNFNYDIVSEKLWKMASVYWNATVKSNNRFRGDVWLEEYPLNEEYEAPYDDDDYGQDIGLIDTFFRERAGYIINYMYEDLGITN</sequence>
<dbReference type="Gene3D" id="2.60.40.1260">
    <property type="entry name" value="Lamin Tail domain"/>
    <property type="match status" value="1"/>
</dbReference>
<dbReference type="Pfam" id="PF00932">
    <property type="entry name" value="LTD"/>
    <property type="match status" value="1"/>
</dbReference>